<evidence type="ECO:0000313" key="2">
    <source>
        <dbReference type="EMBL" id="AIF84946.1"/>
    </source>
</evidence>
<organism evidence="2 3">
    <name type="scientific">Candidatus Nitrososphaera evergladensis SR1</name>
    <dbReference type="NCBI Taxonomy" id="1459636"/>
    <lineage>
        <taxon>Archaea</taxon>
        <taxon>Nitrososphaerota</taxon>
        <taxon>Nitrososphaeria</taxon>
        <taxon>Nitrososphaerales</taxon>
        <taxon>Nitrososphaeraceae</taxon>
        <taxon>Nitrososphaera</taxon>
    </lineage>
</organism>
<dbReference type="InterPro" id="IPR036463">
    <property type="entry name" value="Urease_gamma_sf"/>
</dbReference>
<keyword evidence="3" id="KW-1185">Reference proteome</keyword>
<proteinExistence type="predicted"/>
<dbReference type="Gene3D" id="3.30.280.10">
    <property type="entry name" value="Urease, gamma-like subunit"/>
    <property type="match status" value="1"/>
</dbReference>
<dbReference type="RefSeq" id="WP_148701432.1">
    <property type="nucleotide sequence ID" value="NZ_CP007174.1"/>
</dbReference>
<dbReference type="InterPro" id="IPR002026">
    <property type="entry name" value="Urease_gamma/gamma-beta_su"/>
</dbReference>
<dbReference type="GeneID" id="41598586"/>
<dbReference type="GO" id="GO:0043419">
    <property type="term" value="P:urea catabolic process"/>
    <property type="evidence" value="ECO:0007669"/>
    <property type="project" value="InterPro"/>
</dbReference>
<dbReference type="EMBL" id="CP007174">
    <property type="protein sequence ID" value="AIF84946.1"/>
    <property type="molecule type" value="Genomic_DNA"/>
</dbReference>
<dbReference type="KEGG" id="nev:NTE_02908"/>
<evidence type="ECO:0000313" key="3">
    <source>
        <dbReference type="Proteomes" id="UP000028194"/>
    </source>
</evidence>
<reference evidence="2 3" key="1">
    <citation type="journal article" date="2014" name="PLoS ONE">
        <title>Genome Sequence of Candidatus Nitrososphaera evergladensis from Group I.1b Enriched from Everglades Soil Reveals Novel Genomic Features of the Ammonia-Oxidizing Archaea.</title>
        <authorList>
            <person name="Zhalnina K.V."/>
            <person name="Dias R."/>
            <person name="Leonard M.T."/>
            <person name="Dorr de Quadros P."/>
            <person name="Camargo F.A."/>
            <person name="Drew J.C."/>
            <person name="Farmerie W.G."/>
            <person name="Daroub S.H."/>
            <person name="Triplett E.W."/>
        </authorList>
    </citation>
    <scope>NUCLEOTIDE SEQUENCE [LARGE SCALE GENOMIC DNA]</scope>
    <source>
        <strain evidence="2 3">SR1</strain>
    </source>
</reference>
<dbReference type="GO" id="GO:0016151">
    <property type="term" value="F:nickel cation binding"/>
    <property type="evidence" value="ECO:0007669"/>
    <property type="project" value="InterPro"/>
</dbReference>
<dbReference type="HOGENOM" id="CLU_1943956_0_0_2"/>
<gene>
    <name evidence="2" type="ORF">NTE_02908</name>
</gene>
<dbReference type="Proteomes" id="UP000028194">
    <property type="component" value="Chromosome"/>
</dbReference>
<dbReference type="AlphaFoldDB" id="A0A075MTJ6"/>
<dbReference type="Pfam" id="PF00547">
    <property type="entry name" value="Urease_gamma"/>
    <property type="match status" value="1"/>
</dbReference>
<protein>
    <submittedName>
        <fullName evidence="2">Urea amidohydrolase (Urease) gamma subunit</fullName>
    </submittedName>
</protein>
<dbReference type="OrthoDB" id="10299at2157"/>
<dbReference type="STRING" id="1459636.NTE_02908"/>
<sequence>MIYIKAVAKGEPDAAPLAKFFQYIDSTDELILKHSIEMVKDKMDRNLKLNVNEAFLLYAYFVATQVRAKKKAAEIEKDANSLLSSDQVMIGVPETLRTITFDAIVDGKREWITLQEPMSVSSYVMANNSSGS</sequence>
<accession>A0A075MTJ6</accession>
<dbReference type="GO" id="GO:0016787">
    <property type="term" value="F:hydrolase activity"/>
    <property type="evidence" value="ECO:0007669"/>
    <property type="project" value="UniProtKB-KW"/>
</dbReference>
<name>A0A075MTJ6_9ARCH</name>
<keyword evidence="1 2" id="KW-0378">Hydrolase</keyword>
<dbReference type="SUPFAM" id="SSF54111">
    <property type="entry name" value="Urease, gamma-subunit"/>
    <property type="match status" value="1"/>
</dbReference>
<evidence type="ECO:0000256" key="1">
    <source>
        <dbReference type="ARBA" id="ARBA00022801"/>
    </source>
</evidence>